<gene>
    <name evidence="1" type="ORF">DPMN_185215</name>
</gene>
<keyword evidence="2" id="KW-1185">Reference proteome</keyword>
<proteinExistence type="predicted"/>
<dbReference type="EMBL" id="JAIWYP010000010">
    <property type="protein sequence ID" value="KAH3750685.1"/>
    <property type="molecule type" value="Genomic_DNA"/>
</dbReference>
<dbReference type="AlphaFoldDB" id="A0A9D4I734"/>
<reference evidence="1" key="1">
    <citation type="journal article" date="2019" name="bioRxiv">
        <title>The Genome of the Zebra Mussel, Dreissena polymorpha: A Resource for Invasive Species Research.</title>
        <authorList>
            <person name="McCartney M.A."/>
            <person name="Auch B."/>
            <person name="Kono T."/>
            <person name="Mallez S."/>
            <person name="Zhang Y."/>
            <person name="Obille A."/>
            <person name="Becker A."/>
            <person name="Abrahante J.E."/>
            <person name="Garbe J."/>
            <person name="Badalamenti J.P."/>
            <person name="Herman A."/>
            <person name="Mangelson H."/>
            <person name="Liachko I."/>
            <person name="Sullivan S."/>
            <person name="Sone E.D."/>
            <person name="Koren S."/>
            <person name="Silverstein K.A.T."/>
            <person name="Beckman K.B."/>
            <person name="Gohl D.M."/>
        </authorList>
    </citation>
    <scope>NUCLEOTIDE SEQUENCE</scope>
    <source>
        <strain evidence="1">Duluth1</strain>
        <tissue evidence="1">Whole animal</tissue>
    </source>
</reference>
<evidence type="ECO:0000313" key="1">
    <source>
        <dbReference type="EMBL" id="KAH3750685.1"/>
    </source>
</evidence>
<reference evidence="1" key="2">
    <citation type="submission" date="2020-11" db="EMBL/GenBank/DDBJ databases">
        <authorList>
            <person name="McCartney M.A."/>
            <person name="Auch B."/>
            <person name="Kono T."/>
            <person name="Mallez S."/>
            <person name="Becker A."/>
            <person name="Gohl D.M."/>
            <person name="Silverstein K.A.T."/>
            <person name="Koren S."/>
            <person name="Bechman K.B."/>
            <person name="Herman A."/>
            <person name="Abrahante J.E."/>
            <person name="Garbe J."/>
        </authorList>
    </citation>
    <scope>NUCLEOTIDE SEQUENCE</scope>
    <source>
        <strain evidence="1">Duluth1</strain>
        <tissue evidence="1">Whole animal</tissue>
    </source>
</reference>
<accession>A0A9D4I734</accession>
<dbReference type="Proteomes" id="UP000828390">
    <property type="component" value="Unassembled WGS sequence"/>
</dbReference>
<name>A0A9D4I734_DREPO</name>
<comment type="caution">
    <text evidence="1">The sequence shown here is derived from an EMBL/GenBank/DDBJ whole genome shotgun (WGS) entry which is preliminary data.</text>
</comment>
<evidence type="ECO:0008006" key="3">
    <source>
        <dbReference type="Google" id="ProtNLM"/>
    </source>
</evidence>
<evidence type="ECO:0000313" key="2">
    <source>
        <dbReference type="Proteomes" id="UP000828390"/>
    </source>
</evidence>
<protein>
    <recommendedName>
        <fullName evidence="3">Tyr recombinase domain-containing protein</fullName>
    </recommendedName>
</protein>
<organism evidence="1 2">
    <name type="scientific">Dreissena polymorpha</name>
    <name type="common">Zebra mussel</name>
    <name type="synonym">Mytilus polymorpha</name>
    <dbReference type="NCBI Taxonomy" id="45954"/>
    <lineage>
        <taxon>Eukaryota</taxon>
        <taxon>Metazoa</taxon>
        <taxon>Spiralia</taxon>
        <taxon>Lophotrochozoa</taxon>
        <taxon>Mollusca</taxon>
        <taxon>Bivalvia</taxon>
        <taxon>Autobranchia</taxon>
        <taxon>Heteroconchia</taxon>
        <taxon>Euheterodonta</taxon>
        <taxon>Imparidentia</taxon>
        <taxon>Neoheterodontei</taxon>
        <taxon>Myida</taxon>
        <taxon>Dreissenoidea</taxon>
        <taxon>Dreissenidae</taxon>
        <taxon>Dreissena</taxon>
    </lineage>
</organism>
<sequence>MVQKLRDSGCCPTDIMQISGHKNVQSIINYSNISLQTQKKCSNILAGTSIAKSNESIASKMSQSMMQRESISISSSSHSQLAALLNPGQKQLPQEVTATLNPEAVSFPTHFDLTRRGLFFGATVNISNLNVYYGDAKNEK</sequence>